<dbReference type="HOGENOM" id="CLU_089113_3_0_11"/>
<dbReference type="KEGG" id="afo:Afer_0794"/>
<name>C7LYD4_ACIFD</name>
<accession>C7LYD4</accession>
<dbReference type="Proteomes" id="UP000000771">
    <property type="component" value="Chromosome"/>
</dbReference>
<evidence type="ECO:0000313" key="3">
    <source>
        <dbReference type="Proteomes" id="UP000000771"/>
    </source>
</evidence>
<protein>
    <recommendedName>
        <fullName evidence="4">DUF3054 domain-containing protein</fullName>
    </recommendedName>
</protein>
<feature type="transmembrane region" description="Helical" evidence="1">
    <location>
        <begin position="36"/>
        <end position="52"/>
    </location>
</feature>
<keyword evidence="1" id="KW-1133">Transmembrane helix</keyword>
<keyword evidence="1" id="KW-0812">Transmembrane</keyword>
<organism evidence="2 3">
    <name type="scientific">Acidimicrobium ferrooxidans (strain DSM 10331 / JCM 15462 / NBRC 103882 / ICP)</name>
    <dbReference type="NCBI Taxonomy" id="525909"/>
    <lineage>
        <taxon>Bacteria</taxon>
        <taxon>Bacillati</taxon>
        <taxon>Actinomycetota</taxon>
        <taxon>Acidimicrobiia</taxon>
        <taxon>Acidimicrobiales</taxon>
        <taxon>Acidimicrobiaceae</taxon>
        <taxon>Acidimicrobium</taxon>
    </lineage>
</organism>
<dbReference type="AlphaFoldDB" id="C7LYD4"/>
<gene>
    <name evidence="2" type="ordered locus">Afer_0794</name>
</gene>
<dbReference type="STRING" id="525909.Afer_0794"/>
<dbReference type="EMBL" id="CP001631">
    <property type="protein sequence ID" value="ACU53742.1"/>
    <property type="molecule type" value="Genomic_DNA"/>
</dbReference>
<proteinExistence type="predicted"/>
<reference evidence="2 3" key="1">
    <citation type="journal article" date="2009" name="Stand. Genomic Sci.">
        <title>Complete genome sequence of Acidimicrobium ferrooxidans type strain (ICP).</title>
        <authorList>
            <person name="Clum A."/>
            <person name="Nolan M."/>
            <person name="Lang E."/>
            <person name="Glavina Del Rio T."/>
            <person name="Tice H."/>
            <person name="Copeland A."/>
            <person name="Cheng J.F."/>
            <person name="Lucas S."/>
            <person name="Chen F."/>
            <person name="Bruce D."/>
            <person name="Goodwin L."/>
            <person name="Pitluck S."/>
            <person name="Ivanova N."/>
            <person name="Mavrommatis K."/>
            <person name="Mikhailova N."/>
            <person name="Pati A."/>
            <person name="Chen A."/>
            <person name="Palaniappan K."/>
            <person name="Goker M."/>
            <person name="Spring S."/>
            <person name="Land M."/>
            <person name="Hauser L."/>
            <person name="Chang Y.J."/>
            <person name="Jeffries C.C."/>
            <person name="Chain P."/>
            <person name="Bristow J."/>
            <person name="Eisen J.A."/>
            <person name="Markowitz V."/>
            <person name="Hugenholtz P."/>
            <person name="Kyrpides N.C."/>
            <person name="Klenk H.P."/>
            <person name="Lapidus A."/>
        </authorList>
    </citation>
    <scope>NUCLEOTIDE SEQUENCE [LARGE SCALE GENOMIC DNA]</scope>
    <source>
        <strain evidence="3">DSM 10331 / JCM 15462 / NBRC 103882 / ICP</strain>
    </source>
</reference>
<sequence>MRWRSWIAWDIVATLIFVVIGRHAHGHSEQLIGVWRTWWPFLVGTLVGFLLVRRRTGQVWPGGIVVWASTVTLGMVLRLLSHQGVVWLFVAVAGSFLGLFLVGPRLAWALWRRIQPRQLHTAR</sequence>
<feature type="transmembrane region" description="Helical" evidence="1">
    <location>
        <begin position="59"/>
        <end position="80"/>
    </location>
</feature>
<dbReference type="InterPro" id="IPR021414">
    <property type="entry name" value="DUF3054"/>
</dbReference>
<evidence type="ECO:0000256" key="1">
    <source>
        <dbReference type="SAM" id="Phobius"/>
    </source>
</evidence>
<dbReference type="Pfam" id="PF11255">
    <property type="entry name" value="DUF3054"/>
    <property type="match status" value="1"/>
</dbReference>
<dbReference type="OrthoDB" id="3698172at2"/>
<evidence type="ECO:0000313" key="2">
    <source>
        <dbReference type="EMBL" id="ACU53742.1"/>
    </source>
</evidence>
<evidence type="ECO:0008006" key="4">
    <source>
        <dbReference type="Google" id="ProtNLM"/>
    </source>
</evidence>
<dbReference type="eggNOG" id="ENOG503310N">
    <property type="taxonomic scope" value="Bacteria"/>
</dbReference>
<feature type="transmembrane region" description="Helical" evidence="1">
    <location>
        <begin position="86"/>
        <end position="108"/>
    </location>
</feature>
<keyword evidence="1" id="KW-0472">Membrane</keyword>
<dbReference type="RefSeq" id="WP_015798231.1">
    <property type="nucleotide sequence ID" value="NC_013124.1"/>
</dbReference>
<keyword evidence="3" id="KW-1185">Reference proteome</keyword>